<dbReference type="InterPro" id="IPR017853">
    <property type="entry name" value="GH"/>
</dbReference>
<evidence type="ECO:0000256" key="3">
    <source>
        <dbReference type="RuleBase" id="RU361153"/>
    </source>
</evidence>
<feature type="domain" description="Glycoside hydrolase family 5" evidence="5">
    <location>
        <begin position="77"/>
        <end position="221"/>
    </location>
</feature>
<keyword evidence="4" id="KW-0472">Membrane</keyword>
<dbReference type="SUPFAM" id="SSF51445">
    <property type="entry name" value="(Trans)glycosidases"/>
    <property type="match status" value="1"/>
</dbReference>
<keyword evidence="4" id="KW-0812">Transmembrane</keyword>
<dbReference type="EMBL" id="PFAL01000031">
    <property type="protein sequence ID" value="PIR95275.1"/>
    <property type="molecule type" value="Genomic_DNA"/>
</dbReference>
<keyword evidence="4" id="KW-1133">Transmembrane helix</keyword>
<reference evidence="7" key="1">
    <citation type="submission" date="2017-09" db="EMBL/GenBank/DDBJ databases">
        <title>Depth-based differentiation of microbial function through sediment-hosted aquifers and enrichment of novel symbionts in the deep terrestrial subsurface.</title>
        <authorList>
            <person name="Probst A.J."/>
            <person name="Ladd B."/>
            <person name="Jarett J.K."/>
            <person name="Geller-Mcgrath D.E."/>
            <person name="Sieber C.M.K."/>
            <person name="Emerson J.B."/>
            <person name="Anantharaman K."/>
            <person name="Thomas B.C."/>
            <person name="Malmstrom R."/>
            <person name="Stieglmeier M."/>
            <person name="Klingl A."/>
            <person name="Woyke T."/>
            <person name="Ryan C.M."/>
            <person name="Banfield J.F."/>
        </authorList>
    </citation>
    <scope>NUCLEOTIDE SEQUENCE [LARGE SCALE GENOMIC DNA]</scope>
</reference>
<comment type="caution">
    <text evidence="6">The sequence shown here is derived from an EMBL/GenBank/DDBJ whole genome shotgun (WGS) entry which is preliminary data.</text>
</comment>
<proteinExistence type="inferred from homology"/>
<comment type="similarity">
    <text evidence="3">Belongs to the glycosyl hydrolase 5 (cellulase A) family.</text>
</comment>
<name>A0A2H0V852_9BACT</name>
<gene>
    <name evidence="6" type="ORF">COT93_03425</name>
</gene>
<evidence type="ECO:0000259" key="5">
    <source>
        <dbReference type="Pfam" id="PF00150"/>
    </source>
</evidence>
<accession>A0A2H0V852</accession>
<evidence type="ECO:0000256" key="2">
    <source>
        <dbReference type="ARBA" id="ARBA00023295"/>
    </source>
</evidence>
<dbReference type="Pfam" id="PF00150">
    <property type="entry name" value="Cellulase"/>
    <property type="match status" value="1"/>
</dbReference>
<feature type="transmembrane region" description="Helical" evidence="4">
    <location>
        <begin position="21"/>
        <end position="41"/>
    </location>
</feature>
<dbReference type="GO" id="GO:0000272">
    <property type="term" value="P:polysaccharide catabolic process"/>
    <property type="evidence" value="ECO:0007669"/>
    <property type="project" value="InterPro"/>
</dbReference>
<evidence type="ECO:0000313" key="6">
    <source>
        <dbReference type="EMBL" id="PIR95275.1"/>
    </source>
</evidence>
<dbReference type="Gene3D" id="3.20.20.80">
    <property type="entry name" value="Glycosidases"/>
    <property type="match status" value="1"/>
</dbReference>
<keyword evidence="1 3" id="KW-0378">Hydrolase</keyword>
<evidence type="ECO:0000256" key="4">
    <source>
        <dbReference type="SAM" id="Phobius"/>
    </source>
</evidence>
<evidence type="ECO:0000256" key="1">
    <source>
        <dbReference type="ARBA" id="ARBA00022801"/>
    </source>
</evidence>
<dbReference type="AlphaFoldDB" id="A0A2H0V852"/>
<evidence type="ECO:0000313" key="7">
    <source>
        <dbReference type="Proteomes" id="UP000229972"/>
    </source>
</evidence>
<protein>
    <recommendedName>
        <fullName evidence="5">Glycoside hydrolase family 5 domain-containing protein</fullName>
    </recommendedName>
</protein>
<dbReference type="Proteomes" id="UP000229972">
    <property type="component" value="Unassembled WGS sequence"/>
</dbReference>
<organism evidence="6 7">
    <name type="scientific">Candidatus Falkowbacteria bacterium CG10_big_fil_rev_8_21_14_0_10_37_18</name>
    <dbReference type="NCBI Taxonomy" id="1974562"/>
    <lineage>
        <taxon>Bacteria</taxon>
        <taxon>Candidatus Falkowiibacteriota</taxon>
    </lineage>
</organism>
<keyword evidence="2 3" id="KW-0326">Glycosidase</keyword>
<sequence>MLEKIKQLGHTSLLARLKCLSTCRWVFILVLICLVSIIYVLKFANHYPVERDLSSQADSFGITFSTKFADELDLDWKETYDAIINELGVKYIRIPVYWDEIEATEDVYDFTKYDYIISEGAKHNIKFVISVGRRIPRWPECHSPSWLNQKSEIAAKVLMLKTIRTIVERYRDEDSVEYWQVENEPFFDNFGVCPPLDQDFLKQEFNWVRSLDSRPVIITGSGEMSLWQREIKIGDIFGVSLYRVVYNSWFGYIRYPFSKSMYKLKAKLTGLPADKIMIMELQAEPWVPQGKMIHLSTDEINKTMSLRQFQANLQYAIDLNFSRTYTWGAEWWYWQKKYGNPGYWRIAEEIFK</sequence>
<dbReference type="InterPro" id="IPR001547">
    <property type="entry name" value="Glyco_hydro_5"/>
</dbReference>
<dbReference type="GO" id="GO:0004553">
    <property type="term" value="F:hydrolase activity, hydrolyzing O-glycosyl compounds"/>
    <property type="evidence" value="ECO:0007669"/>
    <property type="project" value="InterPro"/>
</dbReference>